<dbReference type="PANTHER" id="PTHR37687">
    <property type="entry name" value="AGAP006772-PA"/>
    <property type="match status" value="1"/>
</dbReference>
<dbReference type="SUPFAM" id="SSF48619">
    <property type="entry name" value="Phospholipase A2, PLA2"/>
    <property type="match status" value="1"/>
</dbReference>
<dbReference type="PANTHER" id="PTHR37687:SF1">
    <property type="entry name" value="AGAP006772-PA"/>
    <property type="match status" value="1"/>
</dbReference>
<evidence type="ECO:0000256" key="2">
    <source>
        <dbReference type="SAM" id="SignalP"/>
    </source>
</evidence>
<dbReference type="GO" id="GO:0006644">
    <property type="term" value="P:phospholipid metabolic process"/>
    <property type="evidence" value="ECO:0007669"/>
    <property type="project" value="InterPro"/>
</dbReference>
<keyword evidence="2" id="KW-0732">Signal</keyword>
<dbReference type="GO" id="GO:0004623">
    <property type="term" value="F:phospholipase A2 activity"/>
    <property type="evidence" value="ECO:0007669"/>
    <property type="project" value="InterPro"/>
</dbReference>
<protein>
    <submittedName>
        <fullName evidence="3">Toxin candidate TRINITY_DN40582_c2_g2_i4</fullName>
    </submittedName>
</protein>
<feature type="chain" id="PRO_5028921964" evidence="2">
    <location>
        <begin position="29"/>
        <end position="253"/>
    </location>
</feature>
<name>A0A7G7WZ21_9CNID</name>
<feature type="region of interest" description="Disordered" evidence="1">
    <location>
        <begin position="34"/>
        <end position="60"/>
    </location>
</feature>
<organism evidence="3">
    <name type="scientific">Pachycerianthus maua</name>
    <dbReference type="NCBI Taxonomy" id="2736681"/>
    <lineage>
        <taxon>Eukaryota</taxon>
        <taxon>Metazoa</taxon>
        <taxon>Cnidaria</taxon>
        <taxon>Anthozoa</taxon>
        <taxon>Ceriantharia</taxon>
        <taxon>Spirularia</taxon>
        <taxon>Cerianthidae</taxon>
        <taxon>Pachycerianthus</taxon>
    </lineage>
</organism>
<dbReference type="Pfam" id="PF09056">
    <property type="entry name" value="Phospholip_A2_3"/>
    <property type="match status" value="1"/>
</dbReference>
<evidence type="ECO:0000256" key="1">
    <source>
        <dbReference type="SAM" id="MobiDB-lite"/>
    </source>
</evidence>
<dbReference type="InterPro" id="IPR036444">
    <property type="entry name" value="PLipase_A2_dom_sf"/>
</dbReference>
<dbReference type="InterPro" id="IPR038875">
    <property type="entry name" value="PLA2_conodipine-like"/>
</dbReference>
<dbReference type="GO" id="GO:0050482">
    <property type="term" value="P:arachidonate secretion"/>
    <property type="evidence" value="ECO:0007669"/>
    <property type="project" value="InterPro"/>
</dbReference>
<reference evidence="3" key="2">
    <citation type="submission" date="2020-07" db="EMBL/GenBank/DDBJ databases">
        <authorList>
            <person name="Klompen A.L."/>
            <person name="Macrander J."/>
            <person name="Reitzel A.M."/>
            <person name="Stampar S.N."/>
        </authorList>
    </citation>
    <scope>NUCLEOTIDE SEQUENCE</scope>
</reference>
<proteinExistence type="evidence at transcript level"/>
<reference evidence="3" key="1">
    <citation type="journal article" date="2020" name="Mar. Drugs">
        <title>Transcriptomic Analysis of Four Cerianthid (Cnidaria, Ceriantharia) Venoms.</title>
        <authorList>
            <person name="Klompen A.M.L."/>
            <person name="Macrander J."/>
            <person name="Reitzel A.M."/>
            <person name="Stampar S.N."/>
        </authorList>
    </citation>
    <scope>NUCLEOTIDE SEQUENCE</scope>
</reference>
<feature type="signal peptide" evidence="2">
    <location>
        <begin position="1"/>
        <end position="28"/>
    </location>
</feature>
<accession>A0A7G7WZ21</accession>
<dbReference type="EMBL" id="MT747576">
    <property type="protein sequence ID" value="QNH72510.1"/>
    <property type="molecule type" value="mRNA"/>
</dbReference>
<feature type="compositionally biased region" description="Basic and acidic residues" evidence="1">
    <location>
        <begin position="34"/>
        <end position="52"/>
    </location>
</feature>
<dbReference type="InterPro" id="IPR015141">
    <property type="entry name" value="PLipase_A2_prok/fun"/>
</dbReference>
<feature type="compositionally biased region" description="Acidic residues" evidence="1">
    <location>
        <begin position="222"/>
        <end position="253"/>
    </location>
</feature>
<evidence type="ECO:0000313" key="3">
    <source>
        <dbReference type="EMBL" id="QNH72510.1"/>
    </source>
</evidence>
<feature type="region of interest" description="Disordered" evidence="1">
    <location>
        <begin position="221"/>
        <end position="253"/>
    </location>
</feature>
<sequence length="253" mass="29332">MYLFQMQSHLMIIAVFCTTMCLLSCTQGLPERRPSIENEPRKEIEKEGKNEDTNPESARNDGVTYQVLVEDYKNAQKEQCESLKELDGCSAPFGQKSVFYRDIFTPACLRHDVCYRCGKLYKWTREDCDVAFRRDMSQLCEADSTKRSIFTRKGQCQFAVNVYYNGVRAFGGPSFEYNPKEWCKLDCSRRGGDPFYTRKPDNKIDNLFVINALNHGQIVSDEVVEFSGDDEEKEEDEEDEEEEDEDDENISTH</sequence>
<dbReference type="AlphaFoldDB" id="A0A7G7WZ21"/>
<dbReference type="Gene3D" id="1.20.90.10">
    <property type="entry name" value="Phospholipase A2 domain"/>
    <property type="match status" value="1"/>
</dbReference>